<gene>
    <name evidence="1" type="ORF">L484_015394</name>
</gene>
<evidence type="ECO:0000313" key="2">
    <source>
        <dbReference type="Proteomes" id="UP000030645"/>
    </source>
</evidence>
<dbReference type="Proteomes" id="UP000030645">
    <property type="component" value="Unassembled WGS sequence"/>
</dbReference>
<organism evidence="1 2">
    <name type="scientific">Morus notabilis</name>
    <dbReference type="NCBI Taxonomy" id="981085"/>
    <lineage>
        <taxon>Eukaryota</taxon>
        <taxon>Viridiplantae</taxon>
        <taxon>Streptophyta</taxon>
        <taxon>Embryophyta</taxon>
        <taxon>Tracheophyta</taxon>
        <taxon>Spermatophyta</taxon>
        <taxon>Magnoliopsida</taxon>
        <taxon>eudicotyledons</taxon>
        <taxon>Gunneridae</taxon>
        <taxon>Pentapetalae</taxon>
        <taxon>rosids</taxon>
        <taxon>fabids</taxon>
        <taxon>Rosales</taxon>
        <taxon>Moraceae</taxon>
        <taxon>Moreae</taxon>
        <taxon>Morus</taxon>
    </lineage>
</organism>
<dbReference type="AlphaFoldDB" id="W9RG45"/>
<keyword evidence="2" id="KW-1185">Reference proteome</keyword>
<reference evidence="2" key="1">
    <citation type="submission" date="2013-01" db="EMBL/GenBank/DDBJ databases">
        <title>Draft Genome Sequence of a Mulberry Tree, Morus notabilis C.K. Schneid.</title>
        <authorList>
            <person name="He N."/>
            <person name="Zhao S."/>
        </authorList>
    </citation>
    <scope>NUCLEOTIDE SEQUENCE</scope>
</reference>
<dbReference type="EMBL" id="KE344994">
    <property type="protein sequence ID" value="EXB88709.1"/>
    <property type="molecule type" value="Genomic_DNA"/>
</dbReference>
<name>W9RG45_9ROSA</name>
<protein>
    <submittedName>
        <fullName evidence="1">Uncharacterized protein</fullName>
    </submittedName>
</protein>
<proteinExistence type="predicted"/>
<sequence length="118" mass="13143">MTGTGSRLRGSTPATGDRFSVTGDRFLAIVFLTTIVFTRELRHEQRPNTRCLGQGCFTMSISFSDADLCNARPTFFSGADSQASPQQRPSTTSVLLSRDLCYQQGCFLHQQRRRTRSA</sequence>
<accession>W9RG45</accession>
<evidence type="ECO:0000313" key="1">
    <source>
        <dbReference type="EMBL" id="EXB88709.1"/>
    </source>
</evidence>